<dbReference type="Proteomes" id="UP000526602">
    <property type="component" value="Unassembled WGS sequence"/>
</dbReference>
<organism evidence="15 16">
    <name type="scientific">Orthonyx spaldingii</name>
    <name type="common">Chowchilla</name>
    <dbReference type="NCBI Taxonomy" id="38397"/>
    <lineage>
        <taxon>Eukaryota</taxon>
        <taxon>Metazoa</taxon>
        <taxon>Chordata</taxon>
        <taxon>Craniata</taxon>
        <taxon>Vertebrata</taxon>
        <taxon>Euteleostomi</taxon>
        <taxon>Archelosauria</taxon>
        <taxon>Archosauria</taxon>
        <taxon>Dinosauria</taxon>
        <taxon>Saurischia</taxon>
        <taxon>Theropoda</taxon>
        <taxon>Coelurosauria</taxon>
        <taxon>Aves</taxon>
        <taxon>Neognathae</taxon>
        <taxon>Neoaves</taxon>
        <taxon>Telluraves</taxon>
        <taxon>Australaves</taxon>
        <taxon>Passeriformes</taxon>
        <taxon>Corvoidea</taxon>
        <taxon>Orthonychidae</taxon>
        <taxon>Orthonyx</taxon>
    </lineage>
</organism>
<feature type="non-terminal residue" evidence="15">
    <location>
        <position position="715"/>
    </location>
</feature>
<evidence type="ECO:0000256" key="1">
    <source>
        <dbReference type="ARBA" id="ARBA00004123"/>
    </source>
</evidence>
<keyword evidence="10 13" id="KW-0131">Cell cycle</keyword>
<dbReference type="InterPro" id="IPR033762">
    <property type="entry name" value="MCM_OB"/>
</dbReference>
<keyword evidence="6 13" id="KW-0347">Helicase</keyword>
<dbReference type="FunFam" id="3.40.50.300:FF:000826">
    <property type="entry name" value="Replicative DNA helicase Mcm"/>
    <property type="match status" value="1"/>
</dbReference>
<evidence type="ECO:0000256" key="6">
    <source>
        <dbReference type="ARBA" id="ARBA00022806"/>
    </source>
</evidence>
<name>A0A7K8G7I3_ORTSP</name>
<keyword evidence="8 12" id="KW-0238">DNA-binding</keyword>
<dbReference type="GO" id="GO:0017116">
    <property type="term" value="F:single-stranded DNA helicase activity"/>
    <property type="evidence" value="ECO:0007669"/>
    <property type="project" value="TreeGrafter"/>
</dbReference>
<dbReference type="GO" id="GO:0005634">
    <property type="term" value="C:nucleus"/>
    <property type="evidence" value="ECO:0007669"/>
    <property type="project" value="UniProtKB-SubCell"/>
</dbReference>
<dbReference type="EC" id="3.6.4.12" evidence="13"/>
<keyword evidence="5 13" id="KW-0378">Hydrolase</keyword>
<feature type="domain" description="MCM C-terminal AAA(+) ATPase" evidence="14">
    <location>
        <begin position="327"/>
        <end position="532"/>
    </location>
</feature>
<evidence type="ECO:0000313" key="15">
    <source>
        <dbReference type="EMBL" id="NXC00217.1"/>
    </source>
</evidence>
<dbReference type="PANTHER" id="PTHR11630:SF26">
    <property type="entry name" value="DNA REPLICATION LICENSING FACTOR MCM7"/>
    <property type="match status" value="1"/>
</dbReference>
<evidence type="ECO:0000256" key="2">
    <source>
        <dbReference type="ARBA" id="ARBA00008010"/>
    </source>
</evidence>
<dbReference type="InterPro" id="IPR001208">
    <property type="entry name" value="MCM_dom"/>
</dbReference>
<keyword evidence="16" id="KW-1185">Reference proteome</keyword>
<sequence>LPSEKAKRFFQEFYRDGPDGHKEFPYREQLTALARREQVALWVALDDVAEDEPELAEAVAENVRRYGRVFSDAVHELLPLYGSAEAPARDPLDVYLEHRLLLEQRGRAGGAPRTPQNQFPPGLLRRFELYFRALSCSKAVSPRELRAGSIGALVTVQGIVTRASDVRPLLRVATYSCDQCGAETYQPIEGPTFTPLLLCPSRECQTNRSGGRLYLQSRGSKFTKFQELRIQEHSDQVPVGHLPRSLSLHLSGANTRQAQPGDHVRVTGAFLPLLKPGFHQVTQGLLSETFLEGHHVAKVNKSEEEEGGAGELSPEELKEITGTEEDFYGKLAASIAPEIFGHEDVKKSLLLLLVGGVERSPRGMRIRGNINICLMGDPGVAKSQLLSYIDRLAPRSQYTTGRGSSGVGLTAAVLRDPQSGELTLEGGSLVLADRGVCCIDEFDKMLEGDRVAVHEALEQQSVAVAKAGVMATLNARCAVLAAANPALGRYDPGRSLEHNLQLPAALLSRFDLLWLLQDRPQRDKDLRLAQHITYVHQHCREPPSSCRPLDMKLMRRYIATCKRKEPLVPEALAEFITAAYVELRKEAWAGKDSVYTSARTLLAVLRLATALARLRLGDVVEKDDVSEALRLLEAARESLRGDKDSTQRCPRPSEAIFGILRELGGPGGRSVPLPHALAVLGARGFTPAQVGAALDEYEGLNVLQVNPARTRVTFV</sequence>
<comment type="function">
    <text evidence="13">Acts as component of the MCM2-7 complex (MCM complex) which is the replicative helicase essential for 'once per cell cycle' DNA replication initiation and elongation in eukaryotic cells. The active ATPase sites in the MCM2-7 ring are formed through the interaction surfaces of two neighboring subunits such that a critical structure of a conserved arginine finger motif is provided in trans relative to the ATP-binding site of the Walker A box of the adjacent subunit. The six ATPase active sites, however, are likely to contribute differentially to the complex helicase activity.</text>
</comment>
<dbReference type="CDD" id="cd17758">
    <property type="entry name" value="MCM7"/>
    <property type="match status" value="1"/>
</dbReference>
<dbReference type="PANTHER" id="PTHR11630">
    <property type="entry name" value="DNA REPLICATION LICENSING FACTOR MCM FAMILY MEMBER"/>
    <property type="match status" value="1"/>
</dbReference>
<evidence type="ECO:0000256" key="9">
    <source>
        <dbReference type="ARBA" id="ARBA00023242"/>
    </source>
</evidence>
<dbReference type="PROSITE" id="PS00847">
    <property type="entry name" value="MCM_1"/>
    <property type="match status" value="1"/>
</dbReference>
<dbReference type="Pfam" id="PF00493">
    <property type="entry name" value="MCM"/>
    <property type="match status" value="1"/>
</dbReference>
<evidence type="ECO:0000256" key="13">
    <source>
        <dbReference type="RuleBase" id="RU365012"/>
    </source>
</evidence>
<evidence type="ECO:0000256" key="8">
    <source>
        <dbReference type="ARBA" id="ARBA00023125"/>
    </source>
</evidence>
<keyword evidence="9 13" id="KW-0539">Nucleus</keyword>
<dbReference type="Gene3D" id="2.20.28.10">
    <property type="match status" value="1"/>
</dbReference>
<evidence type="ECO:0000256" key="7">
    <source>
        <dbReference type="ARBA" id="ARBA00022840"/>
    </source>
</evidence>
<dbReference type="SUPFAM" id="SSF52540">
    <property type="entry name" value="P-loop containing nucleoside triphosphate hydrolases"/>
    <property type="match status" value="1"/>
</dbReference>
<reference evidence="15 16" key="1">
    <citation type="submission" date="2019-09" db="EMBL/GenBank/DDBJ databases">
        <title>Bird 10,000 Genomes (B10K) Project - Family phase.</title>
        <authorList>
            <person name="Zhang G."/>
        </authorList>
    </citation>
    <scope>NUCLEOTIDE SEQUENCE [LARGE SCALE GENOMIC DNA]</scope>
    <source>
        <strain evidence="15">B10K-DU-029-32</strain>
        <tissue evidence="15">Liver or heart</tissue>
    </source>
</reference>
<gene>
    <name evidence="15" type="primary">Mcm7</name>
    <name evidence="13" type="synonym">MCM7</name>
    <name evidence="15" type="ORF">ORTSPA_R15177</name>
</gene>
<accession>A0A7K8G7I3</accession>
<evidence type="ECO:0000256" key="3">
    <source>
        <dbReference type="ARBA" id="ARBA00022705"/>
    </source>
</evidence>
<evidence type="ECO:0000256" key="10">
    <source>
        <dbReference type="ARBA" id="ARBA00023306"/>
    </source>
</evidence>
<comment type="catalytic activity">
    <reaction evidence="11">
        <text>ATP + H2O = ADP + phosphate + H(+)</text>
        <dbReference type="Rhea" id="RHEA:13065"/>
        <dbReference type="ChEBI" id="CHEBI:15377"/>
        <dbReference type="ChEBI" id="CHEBI:15378"/>
        <dbReference type="ChEBI" id="CHEBI:30616"/>
        <dbReference type="ChEBI" id="CHEBI:43474"/>
        <dbReference type="ChEBI" id="CHEBI:456216"/>
        <dbReference type="EC" id="3.6.4.12"/>
    </reaction>
    <physiologicalReaction direction="left-to-right" evidence="11">
        <dbReference type="Rhea" id="RHEA:13066"/>
    </physiologicalReaction>
</comment>
<evidence type="ECO:0000256" key="11">
    <source>
        <dbReference type="ARBA" id="ARBA00048432"/>
    </source>
</evidence>
<dbReference type="InterPro" id="IPR018525">
    <property type="entry name" value="MCM_CS"/>
</dbReference>
<dbReference type="EMBL" id="VZTJ01001089">
    <property type="protein sequence ID" value="NXC00217.1"/>
    <property type="molecule type" value="Genomic_DNA"/>
</dbReference>
<evidence type="ECO:0000256" key="5">
    <source>
        <dbReference type="ARBA" id="ARBA00022801"/>
    </source>
</evidence>
<keyword evidence="7 12" id="KW-0067">ATP-binding</keyword>
<comment type="caution">
    <text evidence="15">The sequence shown here is derived from an EMBL/GenBank/DDBJ whole genome shotgun (WGS) entry which is preliminary data.</text>
</comment>
<dbReference type="Gene3D" id="2.40.50.140">
    <property type="entry name" value="Nucleic acid-binding proteins"/>
    <property type="match status" value="1"/>
</dbReference>
<dbReference type="PRINTS" id="PR01663">
    <property type="entry name" value="MCMPROTEIN7"/>
</dbReference>
<dbReference type="InterPro" id="IPR031327">
    <property type="entry name" value="MCM"/>
</dbReference>
<dbReference type="Gene3D" id="3.30.1640.10">
    <property type="entry name" value="mini-chromosome maintenance (MCM) complex, chain A, domain 1"/>
    <property type="match status" value="1"/>
</dbReference>
<dbReference type="Pfam" id="PF14551">
    <property type="entry name" value="MCM_N"/>
    <property type="match status" value="1"/>
</dbReference>
<dbReference type="GO" id="GO:0006271">
    <property type="term" value="P:DNA strand elongation involved in DNA replication"/>
    <property type="evidence" value="ECO:0007669"/>
    <property type="project" value="TreeGrafter"/>
</dbReference>
<evidence type="ECO:0000313" key="16">
    <source>
        <dbReference type="Proteomes" id="UP000526602"/>
    </source>
</evidence>
<dbReference type="GO" id="GO:0006270">
    <property type="term" value="P:DNA replication initiation"/>
    <property type="evidence" value="ECO:0007669"/>
    <property type="project" value="InterPro"/>
</dbReference>
<comment type="similarity">
    <text evidence="2 12">Belongs to the MCM family.</text>
</comment>
<protein>
    <recommendedName>
        <fullName evidence="13">DNA replication licensing factor MCM7</fullName>
        <ecNumber evidence="13">3.6.4.12</ecNumber>
    </recommendedName>
</protein>
<evidence type="ECO:0000256" key="12">
    <source>
        <dbReference type="RuleBase" id="RU004070"/>
    </source>
</evidence>
<dbReference type="InterPro" id="IPR027417">
    <property type="entry name" value="P-loop_NTPase"/>
</dbReference>
<dbReference type="InterPro" id="IPR012340">
    <property type="entry name" value="NA-bd_OB-fold"/>
</dbReference>
<keyword evidence="4 12" id="KW-0547">Nucleotide-binding</keyword>
<dbReference type="SMART" id="SM00350">
    <property type="entry name" value="MCM"/>
    <property type="match status" value="1"/>
</dbReference>
<comment type="subcellular location">
    <subcellularLocation>
        <location evidence="1 13">Nucleus</location>
    </subcellularLocation>
</comment>
<dbReference type="InterPro" id="IPR008050">
    <property type="entry name" value="MCM7"/>
</dbReference>
<dbReference type="FunFam" id="3.30.1640.10:FF:000007">
    <property type="entry name" value="DNA replication licensing factor MCM7"/>
    <property type="match status" value="1"/>
</dbReference>
<keyword evidence="3 13" id="KW-0235">DNA replication</keyword>
<dbReference type="Gene3D" id="3.40.50.300">
    <property type="entry name" value="P-loop containing nucleotide triphosphate hydrolases"/>
    <property type="match status" value="1"/>
</dbReference>
<dbReference type="GO" id="GO:0042555">
    <property type="term" value="C:MCM complex"/>
    <property type="evidence" value="ECO:0007669"/>
    <property type="project" value="InterPro"/>
</dbReference>
<dbReference type="PRINTS" id="PR01657">
    <property type="entry name" value="MCMFAMILY"/>
</dbReference>
<dbReference type="GO" id="GO:0005524">
    <property type="term" value="F:ATP binding"/>
    <property type="evidence" value="ECO:0007669"/>
    <property type="project" value="UniProtKB-KW"/>
</dbReference>
<dbReference type="Pfam" id="PF17855">
    <property type="entry name" value="MCM_lid"/>
    <property type="match status" value="1"/>
</dbReference>
<dbReference type="GO" id="GO:0016787">
    <property type="term" value="F:hydrolase activity"/>
    <property type="evidence" value="ECO:0007669"/>
    <property type="project" value="UniProtKB-KW"/>
</dbReference>
<dbReference type="GO" id="GO:0000727">
    <property type="term" value="P:double-strand break repair via break-induced replication"/>
    <property type="evidence" value="ECO:0007669"/>
    <property type="project" value="TreeGrafter"/>
</dbReference>
<dbReference type="SUPFAM" id="SSF50249">
    <property type="entry name" value="Nucleic acid-binding proteins"/>
    <property type="match status" value="1"/>
</dbReference>
<proteinExistence type="inferred from homology"/>
<dbReference type="FunFam" id="2.20.28.10:FF:000004">
    <property type="entry name" value="DNA replication licensing factor MCM7"/>
    <property type="match status" value="1"/>
</dbReference>
<dbReference type="InterPro" id="IPR041562">
    <property type="entry name" value="MCM_lid"/>
</dbReference>
<feature type="non-terminal residue" evidence="15">
    <location>
        <position position="1"/>
    </location>
</feature>
<dbReference type="Pfam" id="PF17207">
    <property type="entry name" value="MCM_OB"/>
    <property type="match status" value="1"/>
</dbReference>
<dbReference type="GO" id="GO:0003697">
    <property type="term" value="F:single-stranded DNA binding"/>
    <property type="evidence" value="ECO:0007669"/>
    <property type="project" value="TreeGrafter"/>
</dbReference>
<evidence type="ECO:0000259" key="14">
    <source>
        <dbReference type="PROSITE" id="PS50051"/>
    </source>
</evidence>
<dbReference type="AlphaFoldDB" id="A0A7K8G7I3"/>
<evidence type="ECO:0000256" key="4">
    <source>
        <dbReference type="ARBA" id="ARBA00022741"/>
    </source>
</evidence>
<dbReference type="PROSITE" id="PS50051">
    <property type="entry name" value="MCM_2"/>
    <property type="match status" value="1"/>
</dbReference>
<dbReference type="InterPro" id="IPR027925">
    <property type="entry name" value="MCM_N"/>
</dbReference>